<feature type="compositionally biased region" description="Pro residues" evidence="1">
    <location>
        <begin position="152"/>
        <end position="174"/>
    </location>
</feature>
<gene>
    <name evidence="2" type="ORF">PAN0_018c5726</name>
</gene>
<feature type="compositionally biased region" description="Pro residues" evidence="1">
    <location>
        <begin position="834"/>
        <end position="846"/>
    </location>
</feature>
<dbReference type="HOGENOM" id="CLU_330443_0_0_1"/>
<dbReference type="EMBL" id="DF830085">
    <property type="protein sequence ID" value="GAK67498.1"/>
    <property type="molecule type" value="Genomic_DNA"/>
</dbReference>
<feature type="region of interest" description="Disordered" evidence="1">
    <location>
        <begin position="279"/>
        <end position="318"/>
    </location>
</feature>
<feature type="compositionally biased region" description="Low complexity" evidence="1">
    <location>
        <begin position="219"/>
        <end position="244"/>
    </location>
</feature>
<feature type="region of interest" description="Disordered" evidence="1">
    <location>
        <begin position="662"/>
        <end position="870"/>
    </location>
</feature>
<sequence length="904" mass="96860">MLTHRHSHRANAVGRAGHHPLHLSLGPVTPLITTAKARAALPHRIPRLSTTIHVVSVITRKSAGSRSRASFPIMAAGIFASLFAGSAPSDSLPPQHHDSVSVEHPASAPKSDSPKSDSDSDIVMDSQTVSASVNNEAQEVADVDMQLSSPPSSAPPSAPTTPQHPPSRPAPPPERTAATTTTTTQRASRRRTMPARLSQVSSLLAGSMLEEELLMLDSAPSPSSSAFPHNGSSAPTSSSGAGAPVLDRPASRSHVANPISIIVLTSDAKLIESAIYPHAPTQPAIPLPHPTSIKREAQPTDLSSSTPPANQPASSASSSIVSTLAIKRQQLIETPDFRPRDDTLYMPKTRGLRSEAAEDTSDAAYERRHRKPETAEKKQRKAEVDRLARDRQKLLARIDQIKNADARMLQPIVIARDQVRAEASTETKEPKHDSPSSRKPLHDRVEDLRRELLADAYDTLKRYDLLLSTTDHAKTASPAVPTLPTKPEPMARTSTSASNEDGGARSESPRLKIRIKRGQATWDTSESPSDTSKRSSIALGKADVSRRVSSRQPKHRVDSLPTPLTAAAFEEAQDKRRKRRRLSSSNVDDKRQSQTEASMLKRRSSPETTPQQDNGAASSARTSGRPQRAAAAAAAVASARQRQNAERSFSDLEYDEVESVLDLADRSSTATPRKASTRRDSLSLRRSPLKPREHRSASESSTTSSASSFASSIGYLGPTIPDTGSLKVSSSLSEIHAADPDATLGPAASSSPSRLDAGVEVAEASVDSKEELEEDPDATDSDSDREIAKRERGRGFAGALTESEAESILAAFLGTTPGGRSGQGVPAVKAPAPMATPAPTSTPRPPQSAAQSTRRSTRRETTQSFGEKLPDVLTKAAQFDFAVMQYLRSIERPRPASTLQPKQR</sequence>
<feature type="compositionally biased region" description="Low complexity" evidence="1">
    <location>
        <begin position="698"/>
        <end position="712"/>
    </location>
</feature>
<feature type="region of interest" description="Disordered" evidence="1">
    <location>
        <begin position="219"/>
        <end position="251"/>
    </location>
</feature>
<keyword evidence="3" id="KW-1185">Reference proteome</keyword>
<feature type="region of interest" description="Disordered" evidence="1">
    <location>
        <begin position="474"/>
        <end position="639"/>
    </location>
</feature>
<feature type="compositionally biased region" description="Low complexity" evidence="1">
    <location>
        <begin position="303"/>
        <end position="318"/>
    </location>
</feature>
<feature type="compositionally biased region" description="Low complexity" evidence="1">
    <location>
        <begin position="627"/>
        <end position="639"/>
    </location>
</feature>
<name>A0A081CLF2_PSEA2</name>
<feature type="region of interest" description="Disordered" evidence="1">
    <location>
        <begin position="420"/>
        <end position="444"/>
    </location>
</feature>
<feature type="compositionally biased region" description="Acidic residues" evidence="1">
    <location>
        <begin position="770"/>
        <end position="781"/>
    </location>
</feature>
<feature type="region of interest" description="Disordered" evidence="1">
    <location>
        <begin position="338"/>
        <end position="383"/>
    </location>
</feature>
<evidence type="ECO:0000313" key="3">
    <source>
        <dbReference type="Proteomes" id="UP000053758"/>
    </source>
</evidence>
<dbReference type="Gene3D" id="6.10.250.3170">
    <property type="match status" value="1"/>
</dbReference>
<feature type="compositionally biased region" description="Polar residues" evidence="1">
    <location>
        <begin position="521"/>
        <end position="530"/>
    </location>
</feature>
<dbReference type="Proteomes" id="UP000053758">
    <property type="component" value="Unassembled WGS sequence"/>
</dbReference>
<evidence type="ECO:0000313" key="2">
    <source>
        <dbReference type="EMBL" id="GAK67498.1"/>
    </source>
</evidence>
<feature type="compositionally biased region" description="Basic and acidic residues" evidence="1">
    <location>
        <begin position="782"/>
        <end position="794"/>
    </location>
</feature>
<accession>A0A081CLF2</accession>
<organism evidence="2">
    <name type="scientific">Pseudozyma antarctica</name>
    <name type="common">Yeast</name>
    <name type="synonym">Candida antarctica</name>
    <dbReference type="NCBI Taxonomy" id="84753"/>
    <lineage>
        <taxon>Eukaryota</taxon>
        <taxon>Fungi</taxon>
        <taxon>Dikarya</taxon>
        <taxon>Basidiomycota</taxon>
        <taxon>Ustilaginomycotina</taxon>
        <taxon>Ustilaginomycetes</taxon>
        <taxon>Ustilaginales</taxon>
        <taxon>Ustilaginaceae</taxon>
        <taxon>Moesziomyces</taxon>
    </lineage>
</organism>
<feature type="region of interest" description="Disordered" evidence="1">
    <location>
        <begin position="88"/>
        <end position="122"/>
    </location>
</feature>
<feature type="compositionally biased region" description="Low complexity" evidence="1">
    <location>
        <begin position="175"/>
        <end position="186"/>
    </location>
</feature>
<dbReference type="AlphaFoldDB" id="A0A081CLF2"/>
<proteinExistence type="predicted"/>
<feature type="compositionally biased region" description="Polar residues" evidence="1">
    <location>
        <begin position="606"/>
        <end position="625"/>
    </location>
</feature>
<dbReference type="GeneID" id="26306467"/>
<evidence type="ECO:0000256" key="1">
    <source>
        <dbReference type="SAM" id="MobiDB-lite"/>
    </source>
</evidence>
<protein>
    <submittedName>
        <fullName evidence="2">Uncharacterized protein</fullName>
    </submittedName>
</protein>
<feature type="region of interest" description="Disordered" evidence="1">
    <location>
        <begin position="143"/>
        <end position="196"/>
    </location>
</feature>
<reference evidence="2" key="1">
    <citation type="submission" date="2014-07" db="EMBL/GenBank/DDBJ databases">
        <title>Draft genome sequence of the yeast Pseudozyma antarctica JCM 10317 known as a producer of lipase B which used in a wide range of industrial applications.</title>
        <authorList>
            <person name="Morita T."/>
            <person name="Saika A."/>
            <person name="Koike H."/>
        </authorList>
    </citation>
    <scope>NUCLEOTIDE SEQUENCE</scope>
    <source>
        <strain evidence="2">JCM 10317</strain>
    </source>
</reference>
<feature type="compositionally biased region" description="Basic and acidic residues" evidence="1">
    <location>
        <begin position="372"/>
        <end position="383"/>
    </location>
</feature>
<dbReference type="RefSeq" id="XP_014654440.1">
    <property type="nucleotide sequence ID" value="XM_014798954.1"/>
</dbReference>